<keyword evidence="1" id="KW-0472">Membrane</keyword>
<feature type="transmembrane region" description="Helical" evidence="1">
    <location>
        <begin position="143"/>
        <end position="160"/>
    </location>
</feature>
<feature type="transmembrane region" description="Helical" evidence="1">
    <location>
        <begin position="226"/>
        <end position="247"/>
    </location>
</feature>
<feature type="transmembrane region" description="Helical" evidence="1">
    <location>
        <begin position="73"/>
        <end position="92"/>
    </location>
</feature>
<dbReference type="PANTHER" id="PTHR37308:SF1">
    <property type="entry name" value="POLYPRENYL-PHOSPHATE TRANSPORTER"/>
    <property type="match status" value="1"/>
</dbReference>
<feature type="transmembrane region" description="Helical" evidence="1">
    <location>
        <begin position="167"/>
        <end position="186"/>
    </location>
</feature>
<dbReference type="InterPro" id="IPR007163">
    <property type="entry name" value="VCA0040-like"/>
</dbReference>
<name>A0ABM8IJH7_9FIRM</name>
<keyword evidence="1" id="KW-0812">Transmembrane</keyword>
<gene>
    <name evidence="2" type="ORF">T23_13710</name>
</gene>
<accession>A0ABM8IJH7</accession>
<proteinExistence type="predicted"/>
<dbReference type="Pfam" id="PF04018">
    <property type="entry name" value="VCA0040-like"/>
    <property type="match status" value="1"/>
</dbReference>
<evidence type="ECO:0000313" key="2">
    <source>
        <dbReference type="EMBL" id="BEH91269.1"/>
    </source>
</evidence>
<dbReference type="PANTHER" id="PTHR37308">
    <property type="entry name" value="INTEGRAL MEMBRANE PROTEIN"/>
    <property type="match status" value="1"/>
</dbReference>
<feature type="transmembrane region" description="Helical" evidence="1">
    <location>
        <begin position="47"/>
        <end position="67"/>
    </location>
</feature>
<reference evidence="2" key="1">
    <citation type="journal article" date="2024" name="Int. J. Syst. Evol. Microbiol.">
        <title>Turicibacter faecis sp. nov., isolated from faeces of heart failure mouse model.</title>
        <authorList>
            <person name="Imamura Y."/>
            <person name="Motooka D."/>
            <person name="Nakajima Y."/>
            <person name="Ito S."/>
            <person name="Kitakaze M."/>
            <person name="Iida T."/>
            <person name="Nakamura S."/>
        </authorList>
    </citation>
    <scope>NUCLEOTIDE SEQUENCE</scope>
    <source>
        <strain evidence="2">TC023</strain>
    </source>
</reference>
<feature type="transmembrane region" description="Helical" evidence="1">
    <location>
        <begin position="259"/>
        <end position="277"/>
    </location>
</feature>
<sequence length="286" mass="30843">MALADSVPGVSGGTIAFILGFYDEFIGSLNTLVSKSSREDKGQALQFLLKIGIGWALGMILSVLFLSSIFEEHIYSISSVFIGFILFSIPLIIKAEKETIKNKYLNIVWTVTGILIVVAITVFNPVSGGGGMEISLSHLNIGLILYVFIAGMIAISAMVLPGISGSTLLLIFGLYTTIISSIKEVLTFNFSALPILIVFGLGVIAGILSTIKLIRHFLETARSQMIYLILGLMIGSIYAVVMGPTTLETAQAPMSFSTFNLVWFIIGGAVIIGLEQFSKLMEKKQK</sequence>
<keyword evidence="3" id="KW-1185">Reference proteome</keyword>
<feature type="transmembrane region" description="Helical" evidence="1">
    <location>
        <begin position="104"/>
        <end position="123"/>
    </location>
</feature>
<feature type="transmembrane region" description="Helical" evidence="1">
    <location>
        <begin position="192"/>
        <end position="214"/>
    </location>
</feature>
<evidence type="ECO:0000313" key="3">
    <source>
        <dbReference type="Proteomes" id="UP001432099"/>
    </source>
</evidence>
<evidence type="ECO:0000256" key="1">
    <source>
        <dbReference type="SAM" id="Phobius"/>
    </source>
</evidence>
<organism evidence="2 3">
    <name type="scientific">Turicibacter faecis</name>
    <dbReference type="NCBI Taxonomy" id="2963365"/>
    <lineage>
        <taxon>Bacteria</taxon>
        <taxon>Bacillati</taxon>
        <taxon>Bacillota</taxon>
        <taxon>Erysipelotrichia</taxon>
        <taxon>Erysipelotrichales</taxon>
        <taxon>Turicibacteraceae</taxon>
        <taxon>Turicibacter</taxon>
    </lineage>
</organism>
<protein>
    <submittedName>
        <fullName evidence="2">DUF368 domain-containing protein</fullName>
    </submittedName>
</protein>
<feature type="transmembrane region" description="Helical" evidence="1">
    <location>
        <begin position="6"/>
        <end position="26"/>
    </location>
</feature>
<keyword evidence="1" id="KW-1133">Transmembrane helix</keyword>
<dbReference type="Proteomes" id="UP001432099">
    <property type="component" value="Chromosome"/>
</dbReference>
<dbReference type="EMBL" id="AP028127">
    <property type="protein sequence ID" value="BEH91269.1"/>
    <property type="molecule type" value="Genomic_DNA"/>
</dbReference>